<organism evidence="1 2">
    <name type="scientific">Streptomyces ortus</name>
    <dbReference type="NCBI Taxonomy" id="2867268"/>
    <lineage>
        <taxon>Bacteria</taxon>
        <taxon>Bacillati</taxon>
        <taxon>Actinomycetota</taxon>
        <taxon>Actinomycetes</taxon>
        <taxon>Kitasatosporales</taxon>
        <taxon>Streptomycetaceae</taxon>
        <taxon>Streptomyces</taxon>
    </lineage>
</organism>
<dbReference type="Proteomes" id="UP001165590">
    <property type="component" value="Unassembled WGS sequence"/>
</dbReference>
<evidence type="ECO:0000313" key="1">
    <source>
        <dbReference type="EMBL" id="MCX4232808.1"/>
    </source>
</evidence>
<dbReference type="NCBIfam" id="TIGR01725">
    <property type="entry name" value="phge_HK97_gp10"/>
    <property type="match status" value="1"/>
</dbReference>
<protein>
    <submittedName>
        <fullName evidence="1">Uncharacterized protein</fullName>
    </submittedName>
</protein>
<dbReference type="EMBL" id="JAIFZO010000002">
    <property type="protein sequence ID" value="MCX4232808.1"/>
    <property type="molecule type" value="Genomic_DNA"/>
</dbReference>
<accession>A0ABT3UYY6</accession>
<dbReference type="InterPro" id="IPR010064">
    <property type="entry name" value="HK97-gp10_tail"/>
</dbReference>
<reference evidence="1" key="1">
    <citation type="journal article" date="2022" name="bioRxiv">
        <title>Discovery and biosynthetic assessment of Streptomyces ortus sp nov. isolated from a deep-sea sponge.</title>
        <authorList>
            <person name="Williams S.E."/>
        </authorList>
    </citation>
    <scope>NUCLEOTIDE SEQUENCE</scope>
    <source>
        <strain evidence="1">A15ISP2-DRY2</strain>
    </source>
</reference>
<name>A0ABT3UYY6_9ACTN</name>
<gene>
    <name evidence="1" type="ORF">K3769_08470</name>
</gene>
<comment type="caution">
    <text evidence="1">The sequence shown here is derived from an EMBL/GenBank/DDBJ whole genome shotgun (WGS) entry which is preliminary data.</text>
</comment>
<proteinExistence type="predicted"/>
<sequence length="94" mass="10872">MRVRFEIDPSWQQHIGQQEDEALEKLGDQILPDMQRNCPVQTGRLKASLTSQVENQTLRVGSRDVDYSTDVELGTSARPARPYMRPALYRQREL</sequence>
<keyword evidence="2" id="KW-1185">Reference proteome</keyword>
<dbReference type="RefSeq" id="WP_267025815.1">
    <property type="nucleotide sequence ID" value="NZ_JAIFZO010000002.1"/>
</dbReference>
<evidence type="ECO:0000313" key="2">
    <source>
        <dbReference type="Proteomes" id="UP001165590"/>
    </source>
</evidence>